<feature type="domain" description="F-box" evidence="2">
    <location>
        <begin position="34"/>
        <end position="84"/>
    </location>
</feature>
<dbReference type="EMBL" id="JBAHYK010000572">
    <property type="protein sequence ID" value="KAL0572859.1"/>
    <property type="molecule type" value="Genomic_DNA"/>
</dbReference>
<evidence type="ECO:0000259" key="2">
    <source>
        <dbReference type="Pfam" id="PF12937"/>
    </source>
</evidence>
<protein>
    <recommendedName>
        <fullName evidence="2">F-box domain-containing protein</fullName>
    </recommendedName>
</protein>
<dbReference type="InterPro" id="IPR001810">
    <property type="entry name" value="F-box_dom"/>
</dbReference>
<gene>
    <name evidence="3" type="ORF">V5O48_009108</name>
</gene>
<dbReference type="SUPFAM" id="SSF81383">
    <property type="entry name" value="F-box domain"/>
    <property type="match status" value="1"/>
</dbReference>
<dbReference type="Pfam" id="PF12937">
    <property type="entry name" value="F-box-like"/>
    <property type="match status" value="1"/>
</dbReference>
<comment type="caution">
    <text evidence="3">The sequence shown here is derived from an EMBL/GenBank/DDBJ whole genome shotgun (WGS) entry which is preliminary data.</text>
</comment>
<evidence type="ECO:0000313" key="3">
    <source>
        <dbReference type="EMBL" id="KAL0572859.1"/>
    </source>
</evidence>
<keyword evidence="4" id="KW-1185">Reference proteome</keyword>
<evidence type="ECO:0000313" key="4">
    <source>
        <dbReference type="Proteomes" id="UP001465976"/>
    </source>
</evidence>
<feature type="region of interest" description="Disordered" evidence="1">
    <location>
        <begin position="387"/>
        <end position="420"/>
    </location>
</feature>
<organism evidence="3 4">
    <name type="scientific">Marasmius crinis-equi</name>
    <dbReference type="NCBI Taxonomy" id="585013"/>
    <lineage>
        <taxon>Eukaryota</taxon>
        <taxon>Fungi</taxon>
        <taxon>Dikarya</taxon>
        <taxon>Basidiomycota</taxon>
        <taxon>Agaricomycotina</taxon>
        <taxon>Agaricomycetes</taxon>
        <taxon>Agaricomycetidae</taxon>
        <taxon>Agaricales</taxon>
        <taxon>Marasmiineae</taxon>
        <taxon>Marasmiaceae</taxon>
        <taxon>Marasmius</taxon>
    </lineage>
</organism>
<sequence length="467" mass="52053">MASATSPISSVMDTFTSQISTVTPKSHSMLSTLQRLPPELLLMIFRELLEVMNTSLSLISSALVCHTWNACLRSDSSLWTRLLIDLPTLEAHPGDVGLQGLASSVKLALDYSQGRPLTLTVNLVYPDGESSSATGHDDLSLTTSTTKILDYTLERCHELTVSCSLWSDMELLAGAVEKRPLPFLQSFHIAYQPSGFEAFSEPHALPLWRPGGISPLLVEPPRQITSVLPSLKQVVIDNLTHEWGLFSLTSLTSLHFRNIPDHNSPTYGEFRAILEASRDTLTSLELSSLSLKDIQFVGGRFTLPNLTTLLVSFADPRDLMWIAQTLDPPSLKTLTVDDHTVKNQCEERRRRTVESFREVMRCFPLENVETLVLKDVELYELEVEAEALESTGTEESGDGDRERESSSLQEGENAKSSPSLTDQFCSRFRSLVVFEAWHTETSLVEAFKHSDGDNVLSHLNLYLERLN</sequence>
<reference evidence="3 4" key="1">
    <citation type="submission" date="2024-02" db="EMBL/GenBank/DDBJ databases">
        <title>A draft genome for the cacao thread blight pathogen Marasmius crinis-equi.</title>
        <authorList>
            <person name="Cohen S.P."/>
            <person name="Baruah I.K."/>
            <person name="Amoako-Attah I."/>
            <person name="Bukari Y."/>
            <person name="Meinhardt L.W."/>
            <person name="Bailey B.A."/>
        </authorList>
    </citation>
    <scope>NUCLEOTIDE SEQUENCE [LARGE SCALE GENOMIC DNA]</scope>
    <source>
        <strain evidence="3 4">GH-76</strain>
    </source>
</reference>
<proteinExistence type="predicted"/>
<feature type="compositionally biased region" description="Polar residues" evidence="1">
    <location>
        <begin position="406"/>
        <end position="420"/>
    </location>
</feature>
<accession>A0ABR3FCP2</accession>
<dbReference type="InterPro" id="IPR036047">
    <property type="entry name" value="F-box-like_dom_sf"/>
</dbReference>
<name>A0ABR3FCP2_9AGAR</name>
<evidence type="ECO:0000256" key="1">
    <source>
        <dbReference type="SAM" id="MobiDB-lite"/>
    </source>
</evidence>
<dbReference type="Gene3D" id="1.20.1280.50">
    <property type="match status" value="1"/>
</dbReference>
<dbReference type="SUPFAM" id="SSF52047">
    <property type="entry name" value="RNI-like"/>
    <property type="match status" value="1"/>
</dbReference>
<dbReference type="Proteomes" id="UP001465976">
    <property type="component" value="Unassembled WGS sequence"/>
</dbReference>